<protein>
    <submittedName>
        <fullName evidence="8">Putative flippase GtrA</fullName>
    </submittedName>
</protein>
<dbReference type="GO" id="GO:0000271">
    <property type="term" value="P:polysaccharide biosynthetic process"/>
    <property type="evidence" value="ECO:0007669"/>
    <property type="project" value="InterPro"/>
</dbReference>
<proteinExistence type="inferred from homology"/>
<accession>A0A561DV94</accession>
<feature type="transmembrane region" description="Helical" evidence="6">
    <location>
        <begin position="134"/>
        <end position="156"/>
    </location>
</feature>
<evidence type="ECO:0000256" key="2">
    <source>
        <dbReference type="ARBA" id="ARBA00009399"/>
    </source>
</evidence>
<dbReference type="GO" id="GO:0005886">
    <property type="term" value="C:plasma membrane"/>
    <property type="evidence" value="ECO:0007669"/>
    <property type="project" value="TreeGrafter"/>
</dbReference>
<evidence type="ECO:0000259" key="7">
    <source>
        <dbReference type="Pfam" id="PF04138"/>
    </source>
</evidence>
<feature type="transmembrane region" description="Helical" evidence="6">
    <location>
        <begin position="61"/>
        <end position="81"/>
    </location>
</feature>
<feature type="transmembrane region" description="Helical" evidence="6">
    <location>
        <begin position="168"/>
        <end position="186"/>
    </location>
</feature>
<sequence>MPPQQGSPAGRVGLRHDDAGRGVCERALNQAGPLLPFCVVQADATAVLSFPQRLRRVAPQLSRFAAIGGVGFLVDVGGFNLLRYAGSDGHGPLYSYVLGAKLISSTLGVIVAWLGNRYWVFRHERRDELHHEFAMFTIVSLVGIGIALACLWFSHYALGLTSQLNDNISANVVGLGLATVFRFWGYKRLVFISGRR</sequence>
<dbReference type="PANTHER" id="PTHR38459">
    <property type="entry name" value="PROPHAGE BACTOPRENOL-LINKED GLUCOSE TRANSLOCASE HOMOLOG"/>
    <property type="match status" value="1"/>
</dbReference>
<feature type="transmembrane region" description="Helical" evidence="6">
    <location>
        <begin position="93"/>
        <end position="114"/>
    </location>
</feature>
<evidence type="ECO:0000256" key="6">
    <source>
        <dbReference type="SAM" id="Phobius"/>
    </source>
</evidence>
<organism evidence="8 9">
    <name type="scientific">Rudaeicoccus suwonensis</name>
    <dbReference type="NCBI Taxonomy" id="657409"/>
    <lineage>
        <taxon>Bacteria</taxon>
        <taxon>Bacillati</taxon>
        <taxon>Actinomycetota</taxon>
        <taxon>Actinomycetes</taxon>
        <taxon>Micrococcales</taxon>
        <taxon>Dermacoccaceae</taxon>
        <taxon>Rudaeicoccus</taxon>
    </lineage>
</organism>
<evidence type="ECO:0000256" key="5">
    <source>
        <dbReference type="ARBA" id="ARBA00023136"/>
    </source>
</evidence>
<gene>
    <name evidence="8" type="ORF">BKA23_3467</name>
</gene>
<dbReference type="OrthoDB" id="9807815at2"/>
<dbReference type="InterPro" id="IPR051401">
    <property type="entry name" value="GtrA_CellWall_Glycosyl"/>
</dbReference>
<name>A0A561DV94_9MICO</name>
<dbReference type="PANTHER" id="PTHR38459:SF1">
    <property type="entry name" value="PROPHAGE BACTOPRENOL-LINKED GLUCOSE TRANSLOCASE HOMOLOG"/>
    <property type="match status" value="1"/>
</dbReference>
<keyword evidence="9" id="KW-1185">Reference proteome</keyword>
<evidence type="ECO:0000313" key="8">
    <source>
        <dbReference type="EMBL" id="TWE07285.1"/>
    </source>
</evidence>
<evidence type="ECO:0000256" key="4">
    <source>
        <dbReference type="ARBA" id="ARBA00022989"/>
    </source>
</evidence>
<reference evidence="8 9" key="1">
    <citation type="submission" date="2019-06" db="EMBL/GenBank/DDBJ databases">
        <title>Sequencing the genomes of 1000 actinobacteria strains.</title>
        <authorList>
            <person name="Klenk H.-P."/>
        </authorList>
    </citation>
    <scope>NUCLEOTIDE SEQUENCE [LARGE SCALE GENOMIC DNA]</scope>
    <source>
        <strain evidence="8 9">DSM 19560</strain>
    </source>
</reference>
<dbReference type="EMBL" id="VIVQ01000006">
    <property type="protein sequence ID" value="TWE07285.1"/>
    <property type="molecule type" value="Genomic_DNA"/>
</dbReference>
<dbReference type="InterPro" id="IPR007267">
    <property type="entry name" value="GtrA_DPMS_TM"/>
</dbReference>
<evidence type="ECO:0000256" key="1">
    <source>
        <dbReference type="ARBA" id="ARBA00004141"/>
    </source>
</evidence>
<dbReference type="Proteomes" id="UP000318297">
    <property type="component" value="Unassembled WGS sequence"/>
</dbReference>
<comment type="similarity">
    <text evidence="2">Belongs to the GtrA family.</text>
</comment>
<keyword evidence="3 6" id="KW-0812">Transmembrane</keyword>
<feature type="domain" description="GtrA/DPMS transmembrane" evidence="7">
    <location>
        <begin position="63"/>
        <end position="191"/>
    </location>
</feature>
<keyword evidence="4 6" id="KW-1133">Transmembrane helix</keyword>
<keyword evidence="5 6" id="KW-0472">Membrane</keyword>
<evidence type="ECO:0000256" key="3">
    <source>
        <dbReference type="ARBA" id="ARBA00022692"/>
    </source>
</evidence>
<dbReference type="Pfam" id="PF04138">
    <property type="entry name" value="GtrA_DPMS_TM"/>
    <property type="match status" value="1"/>
</dbReference>
<evidence type="ECO:0000313" key="9">
    <source>
        <dbReference type="Proteomes" id="UP000318297"/>
    </source>
</evidence>
<dbReference type="AlphaFoldDB" id="A0A561DV94"/>
<comment type="subcellular location">
    <subcellularLocation>
        <location evidence="1">Membrane</location>
        <topology evidence="1">Multi-pass membrane protein</topology>
    </subcellularLocation>
</comment>
<comment type="caution">
    <text evidence="8">The sequence shown here is derived from an EMBL/GenBank/DDBJ whole genome shotgun (WGS) entry which is preliminary data.</text>
</comment>